<dbReference type="CDD" id="cd10033">
    <property type="entry name" value="UDG_like"/>
    <property type="match status" value="1"/>
</dbReference>
<reference evidence="3 4" key="1">
    <citation type="submission" date="2020-02" db="EMBL/GenBank/DDBJ databases">
        <title>Rhodobacter translucens sp. nov., a novel bacterium isolated from activated sludge.</title>
        <authorList>
            <person name="Liu J."/>
        </authorList>
    </citation>
    <scope>NUCLEOTIDE SEQUENCE [LARGE SCALE GENOMIC DNA]</scope>
    <source>
        <strain evidence="3 4">HX-7-19</strain>
    </source>
</reference>
<dbReference type="InterPro" id="IPR047124">
    <property type="entry name" value="HI_0220.2"/>
</dbReference>
<protein>
    <submittedName>
        <fullName evidence="3">Uracil-DNA glycosylase family protein</fullName>
    </submittedName>
</protein>
<dbReference type="Gene3D" id="3.40.470.10">
    <property type="entry name" value="Uracil-DNA glycosylase-like domain"/>
    <property type="match status" value="1"/>
</dbReference>
<evidence type="ECO:0000313" key="4">
    <source>
        <dbReference type="Proteomes" id="UP000474758"/>
    </source>
</evidence>
<dbReference type="SMART" id="SM00987">
    <property type="entry name" value="UreE_C"/>
    <property type="match status" value="1"/>
</dbReference>
<sequence>MSRIPLPTPPKASPPASPPAPLPESAADLIGSIRACRICADRFAATATRHDPRPVAWFAPGARLLIAGQAPGTRVHASGRPFTDPSGDRLRDWTGLSEPDFYDRGRVAIVPMAFCFPGQDGKGSDLPPPTICARQWRGRVMQALPEIRLILAIGGAAQRWHLGPGAVSPRVADWRSHAARGIWPLPHPSWRNTGWLRRNPWFGSELLPELRRAIRTVMETDR</sequence>
<name>A0A6M1TLJ6_9RHOB</name>
<proteinExistence type="predicted"/>
<evidence type="ECO:0000259" key="2">
    <source>
        <dbReference type="SMART" id="SM00986"/>
    </source>
</evidence>
<gene>
    <name evidence="3" type="ORF">G5V65_08100</name>
</gene>
<dbReference type="PANTHER" id="PTHR42160:SF1">
    <property type="entry name" value="URACIL-DNA GLYCOSYLASE SUPERFAMILY PROTEIN"/>
    <property type="match status" value="1"/>
</dbReference>
<dbReference type="AlphaFoldDB" id="A0A6M1TLJ6"/>
<dbReference type="Proteomes" id="UP000474758">
    <property type="component" value="Unassembled WGS sequence"/>
</dbReference>
<organism evidence="3 4">
    <name type="scientific">Paragemmobacter kunshanensis</name>
    <dbReference type="NCBI Taxonomy" id="2583234"/>
    <lineage>
        <taxon>Bacteria</taxon>
        <taxon>Pseudomonadati</taxon>
        <taxon>Pseudomonadota</taxon>
        <taxon>Alphaproteobacteria</taxon>
        <taxon>Rhodobacterales</taxon>
        <taxon>Paracoccaceae</taxon>
        <taxon>Paragemmobacter</taxon>
    </lineage>
</organism>
<keyword evidence="4" id="KW-1185">Reference proteome</keyword>
<dbReference type="PANTHER" id="PTHR42160">
    <property type="entry name" value="URACIL-DNA GLYCOSYLASE SUPERFAMILY PROTEIN"/>
    <property type="match status" value="1"/>
</dbReference>
<accession>A0A6M1TLJ6</accession>
<feature type="domain" description="Uracil-DNA glycosylase-like" evidence="2">
    <location>
        <begin position="55"/>
        <end position="211"/>
    </location>
</feature>
<dbReference type="SUPFAM" id="SSF52141">
    <property type="entry name" value="Uracil-DNA glycosylase-like"/>
    <property type="match status" value="1"/>
</dbReference>
<dbReference type="EMBL" id="JAALFE010000006">
    <property type="protein sequence ID" value="NGQ90859.1"/>
    <property type="molecule type" value="Genomic_DNA"/>
</dbReference>
<comment type="caution">
    <text evidence="3">The sequence shown here is derived from an EMBL/GenBank/DDBJ whole genome shotgun (WGS) entry which is preliminary data.</text>
</comment>
<feature type="region of interest" description="Disordered" evidence="1">
    <location>
        <begin position="1"/>
        <end position="24"/>
    </location>
</feature>
<dbReference type="InterPro" id="IPR036895">
    <property type="entry name" value="Uracil-DNA_glycosylase-like_sf"/>
</dbReference>
<dbReference type="Pfam" id="PF03167">
    <property type="entry name" value="UDG"/>
    <property type="match status" value="1"/>
</dbReference>
<evidence type="ECO:0000256" key="1">
    <source>
        <dbReference type="SAM" id="MobiDB-lite"/>
    </source>
</evidence>
<evidence type="ECO:0000313" key="3">
    <source>
        <dbReference type="EMBL" id="NGQ90859.1"/>
    </source>
</evidence>
<feature type="compositionally biased region" description="Pro residues" evidence="1">
    <location>
        <begin position="1"/>
        <end position="22"/>
    </location>
</feature>
<dbReference type="RefSeq" id="WP_165048777.1">
    <property type="nucleotide sequence ID" value="NZ_JAALFE010000006.1"/>
</dbReference>
<dbReference type="InterPro" id="IPR005122">
    <property type="entry name" value="Uracil-DNA_glycosylase-like"/>
</dbReference>
<dbReference type="SMART" id="SM00986">
    <property type="entry name" value="UDG"/>
    <property type="match status" value="1"/>
</dbReference>